<feature type="domain" description="Carbohydrate kinase PfkB" evidence="3">
    <location>
        <begin position="5"/>
        <end position="287"/>
    </location>
</feature>
<dbReference type="Proteomes" id="UP000824007">
    <property type="component" value="Unassembled WGS sequence"/>
</dbReference>
<dbReference type="Gene3D" id="3.40.1190.20">
    <property type="match status" value="1"/>
</dbReference>
<keyword evidence="2 4" id="KW-0418">Kinase</keyword>
<evidence type="ECO:0000259" key="3">
    <source>
        <dbReference type="Pfam" id="PF00294"/>
    </source>
</evidence>
<dbReference type="InterPro" id="IPR052562">
    <property type="entry name" value="Ketohexokinase-related"/>
</dbReference>
<organism evidence="4 5">
    <name type="scientific">Candidatus Eisenbergiella pullistercoris</name>
    <dbReference type="NCBI Taxonomy" id="2838555"/>
    <lineage>
        <taxon>Bacteria</taxon>
        <taxon>Bacillati</taxon>
        <taxon>Bacillota</taxon>
        <taxon>Clostridia</taxon>
        <taxon>Lachnospirales</taxon>
        <taxon>Lachnospiraceae</taxon>
        <taxon>Eisenbergiella</taxon>
    </lineage>
</organism>
<comment type="caution">
    <text evidence="4">The sequence shown here is derived from an EMBL/GenBank/DDBJ whole genome shotgun (WGS) entry which is preliminary data.</text>
</comment>
<dbReference type="Pfam" id="PF00294">
    <property type="entry name" value="PfkB"/>
    <property type="match status" value="1"/>
</dbReference>
<reference evidence="4" key="2">
    <citation type="submission" date="2021-04" db="EMBL/GenBank/DDBJ databases">
        <authorList>
            <person name="Gilroy R."/>
        </authorList>
    </citation>
    <scope>NUCLEOTIDE SEQUENCE</scope>
    <source>
        <strain evidence="4">ChiSxjej3B15-24422</strain>
    </source>
</reference>
<dbReference type="GO" id="GO:0016301">
    <property type="term" value="F:kinase activity"/>
    <property type="evidence" value="ECO:0007669"/>
    <property type="project" value="UniProtKB-KW"/>
</dbReference>
<protein>
    <submittedName>
        <fullName evidence="4">Carbohydrate kinase family protein</fullName>
    </submittedName>
</protein>
<evidence type="ECO:0000256" key="2">
    <source>
        <dbReference type="ARBA" id="ARBA00022777"/>
    </source>
</evidence>
<reference evidence="4" key="1">
    <citation type="journal article" date="2021" name="PeerJ">
        <title>Extensive microbial diversity within the chicken gut microbiome revealed by metagenomics and culture.</title>
        <authorList>
            <person name="Gilroy R."/>
            <person name="Ravi A."/>
            <person name="Getino M."/>
            <person name="Pursley I."/>
            <person name="Horton D.L."/>
            <person name="Alikhan N.F."/>
            <person name="Baker D."/>
            <person name="Gharbi K."/>
            <person name="Hall N."/>
            <person name="Watson M."/>
            <person name="Adriaenssens E.M."/>
            <person name="Foster-Nyarko E."/>
            <person name="Jarju S."/>
            <person name="Secka A."/>
            <person name="Antonio M."/>
            <person name="Oren A."/>
            <person name="Chaudhuri R.R."/>
            <person name="La Ragione R."/>
            <person name="Hildebrand F."/>
            <person name="Pallen M.J."/>
        </authorList>
    </citation>
    <scope>NUCLEOTIDE SEQUENCE</scope>
    <source>
        <strain evidence="4">ChiSxjej3B15-24422</strain>
    </source>
</reference>
<dbReference type="InterPro" id="IPR011611">
    <property type="entry name" value="PfkB_dom"/>
</dbReference>
<dbReference type="PANTHER" id="PTHR42774:SF3">
    <property type="entry name" value="KETOHEXOKINASE"/>
    <property type="match status" value="1"/>
</dbReference>
<keyword evidence="1" id="KW-0808">Transferase</keyword>
<dbReference type="InterPro" id="IPR029056">
    <property type="entry name" value="Ribokinase-like"/>
</dbReference>
<name>A0A9D2C7H3_9FIRM</name>
<dbReference type="PANTHER" id="PTHR42774">
    <property type="entry name" value="PHOSPHOTRANSFERASE SYSTEM TRANSPORT PROTEIN"/>
    <property type="match status" value="1"/>
</dbReference>
<dbReference type="AlphaFoldDB" id="A0A9D2C7H3"/>
<evidence type="ECO:0000256" key="1">
    <source>
        <dbReference type="ARBA" id="ARBA00022679"/>
    </source>
</evidence>
<sequence length="316" mass="34414">MDVVGIGVPMYDMVMNVSRMPERDGATGANEVFFQGGGKVATAMAAAARLGKKAGMIAKVGAGRKGRFILEDFRYNGVDVSACVTGEEGTDSPFCLSLSEEEHKTRIFIGKPGTAGQLQPDEIDWDYVKSAKVLHLENGEEASAQAARFARKHGIVTVMDADNYQEGIVRLIPWLDVFIASEFFYRDMYGALDYEEGLKKLLEEGVDTAIVTLGSEGSVGMTKRDGFFRTESFRVDVRDTTGAGDVFHGAYIAGLLEGMAPRECAVFASAVAAVKCTCIGGRTGIPDRSTAEHFLQTGEIDRSQMERRLAHYRENF</sequence>
<accession>A0A9D2C7H3</accession>
<dbReference type="EMBL" id="DXDD01000092">
    <property type="protein sequence ID" value="HIY60461.1"/>
    <property type="molecule type" value="Genomic_DNA"/>
</dbReference>
<proteinExistence type="predicted"/>
<gene>
    <name evidence="4" type="ORF">H9831_07265</name>
</gene>
<evidence type="ECO:0000313" key="5">
    <source>
        <dbReference type="Proteomes" id="UP000824007"/>
    </source>
</evidence>
<dbReference type="SUPFAM" id="SSF53613">
    <property type="entry name" value="Ribokinase-like"/>
    <property type="match status" value="1"/>
</dbReference>
<dbReference type="InterPro" id="IPR002173">
    <property type="entry name" value="Carboh/pur_kinase_PfkB_CS"/>
</dbReference>
<dbReference type="PROSITE" id="PS00584">
    <property type="entry name" value="PFKB_KINASES_2"/>
    <property type="match status" value="1"/>
</dbReference>
<evidence type="ECO:0000313" key="4">
    <source>
        <dbReference type="EMBL" id="HIY60461.1"/>
    </source>
</evidence>